<name>A0A4Z2IC69_9TELE</name>
<evidence type="ECO:0000313" key="2">
    <source>
        <dbReference type="Proteomes" id="UP000314294"/>
    </source>
</evidence>
<evidence type="ECO:0000313" key="1">
    <source>
        <dbReference type="EMBL" id="TNN74944.1"/>
    </source>
</evidence>
<reference evidence="1 2" key="1">
    <citation type="submission" date="2019-03" db="EMBL/GenBank/DDBJ databases">
        <title>First draft genome of Liparis tanakae, snailfish: a comprehensive survey of snailfish specific genes.</title>
        <authorList>
            <person name="Kim W."/>
            <person name="Song I."/>
            <person name="Jeong J.-H."/>
            <person name="Kim D."/>
            <person name="Kim S."/>
            <person name="Ryu S."/>
            <person name="Song J.Y."/>
            <person name="Lee S.K."/>
        </authorList>
    </citation>
    <scope>NUCLEOTIDE SEQUENCE [LARGE SCALE GENOMIC DNA]</scope>
    <source>
        <tissue evidence="1">Muscle</tissue>
    </source>
</reference>
<dbReference type="OrthoDB" id="7268706at2759"/>
<gene>
    <name evidence="1" type="ORF">EYF80_014862</name>
</gene>
<keyword evidence="2" id="KW-1185">Reference proteome</keyword>
<accession>A0A4Z2IC69</accession>
<organism evidence="1 2">
    <name type="scientific">Liparis tanakae</name>
    <name type="common">Tanaka's snailfish</name>
    <dbReference type="NCBI Taxonomy" id="230148"/>
    <lineage>
        <taxon>Eukaryota</taxon>
        <taxon>Metazoa</taxon>
        <taxon>Chordata</taxon>
        <taxon>Craniata</taxon>
        <taxon>Vertebrata</taxon>
        <taxon>Euteleostomi</taxon>
        <taxon>Actinopterygii</taxon>
        <taxon>Neopterygii</taxon>
        <taxon>Teleostei</taxon>
        <taxon>Neoteleostei</taxon>
        <taxon>Acanthomorphata</taxon>
        <taxon>Eupercaria</taxon>
        <taxon>Perciformes</taxon>
        <taxon>Cottioidei</taxon>
        <taxon>Cottales</taxon>
        <taxon>Liparidae</taxon>
        <taxon>Liparis</taxon>
    </lineage>
</organism>
<dbReference type="Proteomes" id="UP000314294">
    <property type="component" value="Unassembled WGS sequence"/>
</dbReference>
<dbReference type="EMBL" id="SRLO01000109">
    <property type="protein sequence ID" value="TNN74944.1"/>
    <property type="molecule type" value="Genomic_DNA"/>
</dbReference>
<protein>
    <submittedName>
        <fullName evidence="1">Uncharacterized protein</fullName>
    </submittedName>
</protein>
<sequence length="66" mass="6975">MFQEPARYSMAGLMIRHVLTRAGPTPTNISWNSEPLTVMKGTLASPAVAFANNVLPVPGGPDNIAP</sequence>
<proteinExistence type="predicted"/>
<comment type="caution">
    <text evidence="1">The sequence shown here is derived from an EMBL/GenBank/DDBJ whole genome shotgun (WGS) entry which is preliminary data.</text>
</comment>
<dbReference type="AlphaFoldDB" id="A0A4Z2IC69"/>